<keyword evidence="1" id="KW-0560">Oxidoreductase</keyword>
<dbReference type="InterPro" id="IPR008927">
    <property type="entry name" value="6-PGluconate_DH-like_C_sf"/>
</dbReference>
<dbReference type="InterPro" id="IPR036291">
    <property type="entry name" value="NAD(P)-bd_dom_sf"/>
</dbReference>
<dbReference type="PANTHER" id="PTHR30524">
    <property type="entry name" value="MANNITOL-1-PHOSPHATE 5-DEHYDROGENASE"/>
    <property type="match status" value="1"/>
</dbReference>
<name>D2QL58_SPILD</name>
<dbReference type="GO" id="GO:0019592">
    <property type="term" value="P:mannitol catabolic process"/>
    <property type="evidence" value="ECO:0007669"/>
    <property type="project" value="TreeGrafter"/>
</dbReference>
<evidence type="ECO:0000256" key="2">
    <source>
        <dbReference type="ARBA" id="ARBA00023027"/>
    </source>
</evidence>
<dbReference type="Gene3D" id="3.40.50.720">
    <property type="entry name" value="NAD(P)-binding Rossmann-like Domain"/>
    <property type="match status" value="1"/>
</dbReference>
<accession>D2QL58</accession>
<dbReference type="eggNOG" id="COG0246">
    <property type="taxonomic scope" value="Bacteria"/>
</dbReference>
<evidence type="ECO:0000256" key="1">
    <source>
        <dbReference type="ARBA" id="ARBA00023002"/>
    </source>
</evidence>
<sequence>MSTLSITTLATHACPTAISLPPAHVQRLPERVLQFGTGVLLRGLPDYLIDRANRQGIFNGRIVVVKSTDGGDMTAFARQDNLYTLCIRGIENGQTVEENVICSAISRVLSAKQQWDEILHLAASPDLQIVISNTTEVGIQLTQDSIQLSPPDSFPGKLLAVLYARYKAFSGDLNKGLVIVPTELIPDNGTALAAILRELAHRNELGSEFIHWLETANTCCNSLVDRIVPGHPDAATRKALTEELGYEDDLLTISEVYRLWAIDVPAGSDEAHIKHTLSFHQADSSVFIQPDIDLFRELKLRLLNGTHTLSCGLAFLGGFTTVREGMEDEQLSAFVSRVMLTDLIPGIPYPIDEAVARRFGMQVLDRFRNPFIEHRWLGITMQYSAKMKMRIIPVLLHHYEQADATTQPATPQYIALGFAAYLLFMRGVTQKENVWQGERAGEAYPINDSQADYFAGLWAGLSPAALVDTTLKNTDLWGTDLSRLPGFAEAVSHNLLQLLEQGATATLAARIDAYGTVVSESMETR</sequence>
<keyword evidence="6" id="KW-1185">Reference proteome</keyword>
<dbReference type="SUPFAM" id="SSF48179">
    <property type="entry name" value="6-phosphogluconate dehydrogenase C-terminal domain-like"/>
    <property type="match status" value="1"/>
</dbReference>
<dbReference type="HOGENOM" id="CLU_027324_1_0_10"/>
<dbReference type="GO" id="GO:0005829">
    <property type="term" value="C:cytosol"/>
    <property type="evidence" value="ECO:0007669"/>
    <property type="project" value="TreeGrafter"/>
</dbReference>
<evidence type="ECO:0000313" key="5">
    <source>
        <dbReference type="EMBL" id="ADB37297.1"/>
    </source>
</evidence>
<reference evidence="5 6" key="1">
    <citation type="journal article" date="2010" name="Stand. Genomic Sci.">
        <title>Complete genome sequence of Spirosoma linguale type strain (1).</title>
        <authorList>
            <person name="Lail K."/>
            <person name="Sikorski J."/>
            <person name="Saunders E."/>
            <person name="Lapidus A."/>
            <person name="Glavina Del Rio T."/>
            <person name="Copeland A."/>
            <person name="Tice H."/>
            <person name="Cheng J.-F."/>
            <person name="Lucas S."/>
            <person name="Nolan M."/>
            <person name="Bruce D."/>
            <person name="Goodwin L."/>
            <person name="Pitluck S."/>
            <person name="Ivanova N."/>
            <person name="Mavromatis K."/>
            <person name="Ovchinnikova G."/>
            <person name="Pati A."/>
            <person name="Chen A."/>
            <person name="Palaniappan K."/>
            <person name="Land M."/>
            <person name="Hauser L."/>
            <person name="Chang Y.-J."/>
            <person name="Jeffries C.D."/>
            <person name="Chain P."/>
            <person name="Brettin T."/>
            <person name="Detter J.C."/>
            <person name="Schuetze A."/>
            <person name="Rohde M."/>
            <person name="Tindall B.J."/>
            <person name="Goeker M."/>
            <person name="Bristow J."/>
            <person name="Eisen J.A."/>
            <person name="Markowitz V."/>
            <person name="Hugenholtz P."/>
            <person name="Kyrpides N.C."/>
            <person name="Klenk H.-P."/>
            <person name="Chen F."/>
        </authorList>
    </citation>
    <scope>NUCLEOTIDE SEQUENCE [LARGE SCALE GENOMIC DNA]</scope>
    <source>
        <strain evidence="6">ATCC 33905 / DSM 74 / LMG 10896 / Claus 1</strain>
    </source>
</reference>
<protein>
    <submittedName>
        <fullName evidence="5">Mannitol dehydrogenase domain protein</fullName>
    </submittedName>
</protein>
<evidence type="ECO:0000313" key="6">
    <source>
        <dbReference type="Proteomes" id="UP000002028"/>
    </source>
</evidence>
<dbReference type="Gene3D" id="1.10.1040.10">
    <property type="entry name" value="N-(1-d-carboxylethyl)-l-norvaline Dehydrogenase, domain 2"/>
    <property type="match status" value="1"/>
</dbReference>
<dbReference type="EMBL" id="CP001769">
    <property type="protein sequence ID" value="ADB37297.1"/>
    <property type="molecule type" value="Genomic_DNA"/>
</dbReference>
<feature type="domain" description="Mannitol dehydrogenase N-terminal" evidence="3">
    <location>
        <begin position="31"/>
        <end position="264"/>
    </location>
</feature>
<dbReference type="GO" id="GO:0008926">
    <property type="term" value="F:mannitol-1-phosphate 5-dehydrogenase activity"/>
    <property type="evidence" value="ECO:0007669"/>
    <property type="project" value="TreeGrafter"/>
</dbReference>
<gene>
    <name evidence="5" type="ordered locus">Slin_1247</name>
</gene>
<dbReference type="InterPro" id="IPR013118">
    <property type="entry name" value="Mannitol_DH_C"/>
</dbReference>
<evidence type="ECO:0000259" key="4">
    <source>
        <dbReference type="Pfam" id="PF08125"/>
    </source>
</evidence>
<feature type="domain" description="Mannitol dehydrogenase C-terminal" evidence="4">
    <location>
        <begin position="291"/>
        <end position="498"/>
    </location>
</feature>
<dbReference type="AlphaFoldDB" id="D2QL58"/>
<dbReference type="NCBIfam" id="NF002969">
    <property type="entry name" value="PRK03643.1"/>
    <property type="match status" value="1"/>
</dbReference>
<organism evidence="5 6">
    <name type="scientific">Spirosoma linguale (strain ATCC 33905 / DSM 74 / LMG 10896 / Claus 1)</name>
    <dbReference type="NCBI Taxonomy" id="504472"/>
    <lineage>
        <taxon>Bacteria</taxon>
        <taxon>Pseudomonadati</taxon>
        <taxon>Bacteroidota</taxon>
        <taxon>Cytophagia</taxon>
        <taxon>Cytophagales</taxon>
        <taxon>Cytophagaceae</taxon>
        <taxon>Spirosoma</taxon>
    </lineage>
</organism>
<dbReference type="PANTHER" id="PTHR30524:SF0">
    <property type="entry name" value="ALTRONATE OXIDOREDUCTASE-RELATED"/>
    <property type="match status" value="1"/>
</dbReference>
<dbReference type="SUPFAM" id="SSF51735">
    <property type="entry name" value="NAD(P)-binding Rossmann-fold domains"/>
    <property type="match status" value="1"/>
</dbReference>
<evidence type="ECO:0000259" key="3">
    <source>
        <dbReference type="Pfam" id="PF01232"/>
    </source>
</evidence>
<dbReference type="InterPro" id="IPR013328">
    <property type="entry name" value="6PGD_dom2"/>
</dbReference>
<dbReference type="RefSeq" id="WP_012925848.1">
    <property type="nucleotide sequence ID" value="NC_013730.1"/>
</dbReference>
<dbReference type="InterPro" id="IPR013131">
    <property type="entry name" value="Mannitol_DH_N"/>
</dbReference>
<dbReference type="Pfam" id="PF01232">
    <property type="entry name" value="Mannitol_dh"/>
    <property type="match status" value="1"/>
</dbReference>
<keyword evidence="2" id="KW-0520">NAD</keyword>
<dbReference type="Proteomes" id="UP000002028">
    <property type="component" value="Chromosome"/>
</dbReference>
<proteinExistence type="predicted"/>
<dbReference type="Pfam" id="PF08125">
    <property type="entry name" value="Mannitol_dh_C"/>
    <property type="match status" value="1"/>
</dbReference>
<dbReference type="KEGG" id="sli:Slin_1247"/>
<dbReference type="STRING" id="504472.Slin_1247"/>